<dbReference type="RefSeq" id="WP_269456838.1">
    <property type="nucleotide sequence ID" value="NZ_LT629690.1"/>
</dbReference>
<feature type="transmembrane region" description="Helical" evidence="1">
    <location>
        <begin position="12"/>
        <end position="31"/>
    </location>
</feature>
<accession>A0A1G7IPB7</accession>
<keyword evidence="1" id="KW-0812">Transmembrane</keyword>
<gene>
    <name evidence="2" type="ORF">SAMN05444167_1526</name>
</gene>
<keyword evidence="3" id="KW-1185">Reference proteome</keyword>
<evidence type="ECO:0000313" key="3">
    <source>
        <dbReference type="Proteomes" id="UP000182427"/>
    </source>
</evidence>
<evidence type="ECO:0008006" key="4">
    <source>
        <dbReference type="Google" id="ProtNLM"/>
    </source>
</evidence>
<organism evidence="2 3">
    <name type="scientific">Terriglobus roseus</name>
    <dbReference type="NCBI Taxonomy" id="392734"/>
    <lineage>
        <taxon>Bacteria</taxon>
        <taxon>Pseudomonadati</taxon>
        <taxon>Acidobacteriota</taxon>
        <taxon>Terriglobia</taxon>
        <taxon>Terriglobales</taxon>
        <taxon>Acidobacteriaceae</taxon>
        <taxon>Terriglobus</taxon>
    </lineage>
</organism>
<keyword evidence="1" id="KW-0472">Membrane</keyword>
<proteinExistence type="predicted"/>
<keyword evidence="1" id="KW-1133">Transmembrane helix</keyword>
<dbReference type="AlphaFoldDB" id="A0A1G7IPB7"/>
<sequence>MEPTVNSMHFLWAAYILVAVANIALVIWLAARWSAVNRKQS</sequence>
<dbReference type="Proteomes" id="UP000182427">
    <property type="component" value="Chromosome I"/>
</dbReference>
<dbReference type="EMBL" id="LT629690">
    <property type="protein sequence ID" value="SDF14602.1"/>
    <property type="molecule type" value="Genomic_DNA"/>
</dbReference>
<reference evidence="2 3" key="1">
    <citation type="submission" date="2016-10" db="EMBL/GenBank/DDBJ databases">
        <authorList>
            <person name="de Groot N.N."/>
        </authorList>
    </citation>
    <scope>NUCLEOTIDE SEQUENCE [LARGE SCALE GENOMIC DNA]</scope>
    <source>
        <strain evidence="2 3">GAS232</strain>
    </source>
</reference>
<evidence type="ECO:0000313" key="2">
    <source>
        <dbReference type="EMBL" id="SDF14602.1"/>
    </source>
</evidence>
<name>A0A1G7IPB7_9BACT</name>
<evidence type="ECO:0000256" key="1">
    <source>
        <dbReference type="SAM" id="Phobius"/>
    </source>
</evidence>
<protein>
    <recommendedName>
        <fullName evidence="4">Heme exporter protein D</fullName>
    </recommendedName>
</protein>